<protein>
    <submittedName>
        <fullName evidence="8">Sun protein</fullName>
    </submittedName>
</protein>
<feature type="binding site" evidence="5">
    <location>
        <position position="249"/>
    </location>
    <ligand>
        <name>S-adenosyl-L-methionine</name>
        <dbReference type="ChEBI" id="CHEBI:59789"/>
    </ligand>
</feature>
<feature type="region of interest" description="Disordered" evidence="6">
    <location>
        <begin position="88"/>
        <end position="109"/>
    </location>
</feature>
<sequence length="386" mass="41128">MTPAARVAAAIGVLDDCLSGTPVEKALLRWSRGSRFAGSKDRAAVRDHVFDGWRRRRSAAHDGGRDTGRGILIGLLRQQGVDLDTLFTGQGHAPAPLDPDEKAGRGDTPTAATRVDLPDWLWDRFQADLGPEAETAALALRDRAPVFLRVNPRRGSGAAALRALAEDGIEAVAHPLVEGALRVVRGARAVSRGRAYAEGLVELQDAASQAAMARLPLRDGQSLLDFCAGGGGKALALAARARLDVTAHDISAARMRDIPPRADRAGVRISVAPHLDDQRADLVLLDAPCSGSGTWRRDPDGKWRLTPDRLAELARLQAELIDRAARHVAPGGSLAYATCSVLAEENAAQVAAFLARAPGWALRDKMQWLPGADGDGFFLARFDRSG</sequence>
<evidence type="ECO:0000259" key="7">
    <source>
        <dbReference type="PROSITE" id="PS51686"/>
    </source>
</evidence>
<dbReference type="Gene3D" id="3.40.50.150">
    <property type="entry name" value="Vaccinia Virus protein VP39"/>
    <property type="match status" value="1"/>
</dbReference>
<dbReference type="STRING" id="1122180.Lokhon_01756"/>
<feature type="domain" description="SAM-dependent MTase RsmB/NOP-type" evidence="7">
    <location>
        <begin position="136"/>
        <end position="386"/>
    </location>
</feature>
<evidence type="ECO:0000256" key="3">
    <source>
        <dbReference type="ARBA" id="ARBA00022691"/>
    </source>
</evidence>
<keyword evidence="3 5" id="KW-0949">S-adenosyl-L-methionine</keyword>
<evidence type="ECO:0000256" key="6">
    <source>
        <dbReference type="SAM" id="MobiDB-lite"/>
    </source>
</evidence>
<name>A0A017HB10_9RHOB</name>
<dbReference type="Gene3D" id="3.30.70.1170">
    <property type="entry name" value="Sun protein, domain 3"/>
    <property type="match status" value="1"/>
</dbReference>
<evidence type="ECO:0000256" key="1">
    <source>
        <dbReference type="ARBA" id="ARBA00022603"/>
    </source>
</evidence>
<gene>
    <name evidence="8" type="ORF">Lokhon_01756</name>
</gene>
<dbReference type="InterPro" id="IPR054728">
    <property type="entry name" value="RsmB-like_ferredoxin"/>
</dbReference>
<evidence type="ECO:0000256" key="2">
    <source>
        <dbReference type="ARBA" id="ARBA00022679"/>
    </source>
</evidence>
<comment type="caution">
    <text evidence="8">The sequence shown here is derived from an EMBL/GenBank/DDBJ whole genome shotgun (WGS) entry which is preliminary data.</text>
</comment>
<keyword evidence="1 5" id="KW-0489">Methyltransferase</keyword>
<dbReference type="InterPro" id="IPR023267">
    <property type="entry name" value="RCMT"/>
</dbReference>
<dbReference type="Proteomes" id="UP000025047">
    <property type="component" value="Unassembled WGS sequence"/>
</dbReference>
<dbReference type="PROSITE" id="PS51686">
    <property type="entry name" value="SAM_MT_RSMB_NOP"/>
    <property type="match status" value="1"/>
</dbReference>
<dbReference type="PRINTS" id="PR02008">
    <property type="entry name" value="RCMTFAMILY"/>
</dbReference>
<dbReference type="GO" id="GO:0003723">
    <property type="term" value="F:RNA binding"/>
    <property type="evidence" value="ECO:0007669"/>
    <property type="project" value="UniProtKB-UniRule"/>
</dbReference>
<evidence type="ECO:0000256" key="4">
    <source>
        <dbReference type="ARBA" id="ARBA00022884"/>
    </source>
</evidence>
<evidence type="ECO:0000313" key="8">
    <source>
        <dbReference type="EMBL" id="EYD71687.1"/>
    </source>
</evidence>
<dbReference type="InterPro" id="IPR049560">
    <property type="entry name" value="MeTrfase_RsmB-F_NOP2_cat"/>
</dbReference>
<dbReference type="RefSeq" id="WP_017928763.1">
    <property type="nucleotide sequence ID" value="NZ_KB822998.1"/>
</dbReference>
<dbReference type="PATRIC" id="fig|1122180.6.peg.1739"/>
<comment type="similarity">
    <text evidence="5">Belongs to the class I-like SAM-binding methyltransferase superfamily. RsmB/NOP family.</text>
</comment>
<proteinExistence type="inferred from homology"/>
<dbReference type="PANTHER" id="PTHR22807">
    <property type="entry name" value="NOP2 YEAST -RELATED NOL1/NOP2/FMU SUN DOMAIN-CONTAINING"/>
    <property type="match status" value="1"/>
</dbReference>
<evidence type="ECO:0000313" key="9">
    <source>
        <dbReference type="Proteomes" id="UP000025047"/>
    </source>
</evidence>
<dbReference type="Pfam" id="PF22458">
    <property type="entry name" value="RsmF-B_ferredox"/>
    <property type="match status" value="1"/>
</dbReference>
<keyword evidence="2 5" id="KW-0808">Transferase</keyword>
<dbReference type="Pfam" id="PF01189">
    <property type="entry name" value="Methyltr_RsmB-F"/>
    <property type="match status" value="1"/>
</dbReference>
<dbReference type="GO" id="GO:0001510">
    <property type="term" value="P:RNA methylation"/>
    <property type="evidence" value="ECO:0007669"/>
    <property type="project" value="InterPro"/>
</dbReference>
<dbReference type="InterPro" id="IPR001678">
    <property type="entry name" value="MeTrfase_RsmB-F_NOP2_dom"/>
</dbReference>
<keyword evidence="9" id="KW-1185">Reference proteome</keyword>
<organism evidence="8 9">
    <name type="scientific">Limimaricola hongkongensis DSM 17492</name>
    <dbReference type="NCBI Taxonomy" id="1122180"/>
    <lineage>
        <taxon>Bacteria</taxon>
        <taxon>Pseudomonadati</taxon>
        <taxon>Pseudomonadota</taxon>
        <taxon>Alphaproteobacteria</taxon>
        <taxon>Rhodobacterales</taxon>
        <taxon>Paracoccaceae</taxon>
        <taxon>Limimaricola</taxon>
    </lineage>
</organism>
<accession>A0A017HB10</accession>
<dbReference type="eggNOG" id="COG0144">
    <property type="taxonomic scope" value="Bacteria"/>
</dbReference>
<dbReference type="SUPFAM" id="SSF53335">
    <property type="entry name" value="S-adenosyl-L-methionine-dependent methyltransferases"/>
    <property type="match status" value="1"/>
</dbReference>
<keyword evidence="4 5" id="KW-0694">RNA-binding</keyword>
<comment type="caution">
    <text evidence="5">Lacks conserved residue(s) required for the propagation of feature annotation.</text>
</comment>
<dbReference type="OrthoDB" id="9810297at2"/>
<feature type="active site" description="Nucleophile" evidence="5">
    <location>
        <position position="339"/>
    </location>
</feature>
<feature type="binding site" evidence="5">
    <location>
        <position position="286"/>
    </location>
    <ligand>
        <name>S-adenosyl-L-methionine</name>
        <dbReference type="ChEBI" id="CHEBI:59789"/>
    </ligand>
</feature>
<reference evidence="8 9" key="1">
    <citation type="submission" date="2013-03" db="EMBL/GenBank/DDBJ databases">
        <authorList>
            <person name="Fiebig A."/>
            <person name="Goeker M."/>
            <person name="Klenk H.-P.P."/>
        </authorList>
    </citation>
    <scope>NUCLEOTIDE SEQUENCE [LARGE SCALE GENOMIC DNA]</scope>
    <source>
        <strain evidence="8 9">DSM 17492</strain>
    </source>
</reference>
<dbReference type="GO" id="GO:0008173">
    <property type="term" value="F:RNA methyltransferase activity"/>
    <property type="evidence" value="ECO:0007669"/>
    <property type="project" value="InterPro"/>
</dbReference>
<evidence type="ECO:0000256" key="5">
    <source>
        <dbReference type="PROSITE-ProRule" id="PRU01023"/>
    </source>
</evidence>
<dbReference type="AlphaFoldDB" id="A0A017HB10"/>
<dbReference type="InterPro" id="IPR029063">
    <property type="entry name" value="SAM-dependent_MTases_sf"/>
</dbReference>
<dbReference type="PANTHER" id="PTHR22807:SF53">
    <property type="entry name" value="RIBOSOMAL RNA SMALL SUBUNIT METHYLTRANSFERASE B-RELATED"/>
    <property type="match status" value="1"/>
</dbReference>
<dbReference type="EMBL" id="APGJ01000006">
    <property type="protein sequence ID" value="EYD71687.1"/>
    <property type="molecule type" value="Genomic_DNA"/>
</dbReference>
<dbReference type="HOGENOM" id="CLU_005316_0_2_5"/>